<feature type="chain" id="PRO_5036210509" description="Thyroglobulin type-1 domain-containing protein" evidence="4">
    <location>
        <begin position="25"/>
        <end position="491"/>
    </location>
</feature>
<proteinExistence type="predicted"/>
<feature type="disulfide bond" evidence="2">
    <location>
        <begin position="380"/>
        <end position="400"/>
    </location>
</feature>
<dbReference type="Pfam" id="PF00086">
    <property type="entry name" value="Thyroglobulin_1"/>
    <property type="match status" value="2"/>
</dbReference>
<comment type="caution">
    <text evidence="2">Lacks conserved residue(s) required for the propagation of feature annotation.</text>
</comment>
<dbReference type="EMBL" id="CAJPEV010003618">
    <property type="protein sequence ID" value="CAG0900164.1"/>
    <property type="molecule type" value="Genomic_DNA"/>
</dbReference>
<dbReference type="Proteomes" id="UP000677054">
    <property type="component" value="Unassembled WGS sequence"/>
</dbReference>
<dbReference type="SUPFAM" id="SSF57610">
    <property type="entry name" value="Thyroglobulin type-1 domain"/>
    <property type="match status" value="3"/>
</dbReference>
<dbReference type="Gene3D" id="4.10.800.10">
    <property type="entry name" value="Thyroglobulin type-1"/>
    <property type="match status" value="2"/>
</dbReference>
<dbReference type="SMART" id="SM00211">
    <property type="entry name" value="TY"/>
    <property type="match status" value="3"/>
</dbReference>
<sequence length="491" mass="55962">MPPHHTMARTFFFVLVPLFLGISALIPDQDCPVGFCDQVTECATTEKALSEGDCPEETYFVEDGGICGCCPACLRFLVVHSARRAELIRRYSKMVSGPEKAFRVLAFHETKLVVTEQRQFRRKYGKAPPSQPSIRAWPTNTQIPRNRLDLEKHSPSPPKEDRNAGEHCIVKRKKALKQIHDAIEAGKDIPRWLHVPDCRVRKEDGTYKGYYAPYQCQGDLNTGRCYCVDPLTGIKIFGYQFEKEVEKTKEMNCACSLKRNELAKKKEYSTLRCELNGNYKSLQCEKDICFCVNGTTIEFIGPFLPKSLMTLLPCYDPEEFPDEMYYPLYSCGYHYNLFQERDEEHAAHGSIAKAVDFPSCDVDGTYAPVQCEIEESSCECSGKDGKSIGYRSEDTVERNCYCARDLQFFGELGEVISLDCKNNGDYNEIQTIGSEDRGTTFCVDYLGFRNFWDFPIKFKCCLNCAQLECNLDELGLNNNSQLPENCDDRKE</sequence>
<dbReference type="InterPro" id="IPR036857">
    <property type="entry name" value="Thyroglobulin_1_sf"/>
</dbReference>
<accession>A0A7R9FQQ2</accession>
<dbReference type="EMBL" id="LR903135">
    <property type="protein sequence ID" value="CAD7251535.1"/>
    <property type="molecule type" value="Genomic_DNA"/>
</dbReference>
<evidence type="ECO:0000259" key="5">
    <source>
        <dbReference type="PROSITE" id="PS51162"/>
    </source>
</evidence>
<keyword evidence="1 2" id="KW-1015">Disulfide bond</keyword>
<name>A0A7R9FQQ2_9CRUS</name>
<keyword evidence="4" id="KW-0732">Signal</keyword>
<evidence type="ECO:0000256" key="1">
    <source>
        <dbReference type="ARBA" id="ARBA00023157"/>
    </source>
</evidence>
<feature type="disulfide bond" evidence="2">
    <location>
        <begin position="371"/>
        <end position="378"/>
    </location>
</feature>
<dbReference type="OrthoDB" id="6409105at2759"/>
<feature type="signal peptide" evidence="4">
    <location>
        <begin position="1"/>
        <end position="24"/>
    </location>
</feature>
<dbReference type="PROSITE" id="PS51162">
    <property type="entry name" value="THYROGLOBULIN_1_2"/>
    <property type="match status" value="2"/>
</dbReference>
<feature type="domain" description="Thyroglobulin type-1" evidence="5">
    <location>
        <begin position="328"/>
        <end position="400"/>
    </location>
</feature>
<evidence type="ECO:0000313" key="7">
    <source>
        <dbReference type="Proteomes" id="UP000677054"/>
    </source>
</evidence>
<feature type="compositionally biased region" description="Basic and acidic residues" evidence="3">
    <location>
        <begin position="146"/>
        <end position="164"/>
    </location>
</feature>
<protein>
    <recommendedName>
        <fullName evidence="5">Thyroglobulin type-1 domain-containing protein</fullName>
    </recommendedName>
</protein>
<evidence type="ECO:0000256" key="3">
    <source>
        <dbReference type="SAM" id="MobiDB-lite"/>
    </source>
</evidence>
<feature type="region of interest" description="Disordered" evidence="3">
    <location>
        <begin position="123"/>
        <end position="164"/>
    </location>
</feature>
<evidence type="ECO:0000256" key="4">
    <source>
        <dbReference type="SAM" id="SignalP"/>
    </source>
</evidence>
<keyword evidence="7" id="KW-1185">Reference proteome</keyword>
<dbReference type="InterPro" id="IPR000716">
    <property type="entry name" value="Thyroglobulin_1"/>
</dbReference>
<organism evidence="6">
    <name type="scientific">Darwinula stevensoni</name>
    <dbReference type="NCBI Taxonomy" id="69355"/>
    <lineage>
        <taxon>Eukaryota</taxon>
        <taxon>Metazoa</taxon>
        <taxon>Ecdysozoa</taxon>
        <taxon>Arthropoda</taxon>
        <taxon>Crustacea</taxon>
        <taxon>Oligostraca</taxon>
        <taxon>Ostracoda</taxon>
        <taxon>Podocopa</taxon>
        <taxon>Podocopida</taxon>
        <taxon>Darwinulocopina</taxon>
        <taxon>Darwinuloidea</taxon>
        <taxon>Darwinulidae</taxon>
        <taxon>Darwinula</taxon>
    </lineage>
</organism>
<reference evidence="6" key="1">
    <citation type="submission" date="2020-11" db="EMBL/GenBank/DDBJ databases">
        <authorList>
            <person name="Tran Van P."/>
        </authorList>
    </citation>
    <scope>NUCLEOTIDE SEQUENCE</scope>
</reference>
<evidence type="ECO:0000256" key="2">
    <source>
        <dbReference type="PROSITE-ProRule" id="PRU00500"/>
    </source>
</evidence>
<evidence type="ECO:0000313" key="6">
    <source>
        <dbReference type="EMBL" id="CAD7251535.1"/>
    </source>
</evidence>
<dbReference type="AlphaFoldDB" id="A0A7R9FQQ2"/>
<gene>
    <name evidence="6" type="ORF">DSTB1V02_LOCUS11301</name>
</gene>
<feature type="domain" description="Thyroglobulin type-1" evidence="5">
    <location>
        <begin position="165"/>
        <end position="253"/>
    </location>
</feature>